<dbReference type="Gene3D" id="2.70.130.10">
    <property type="entry name" value="Mannose-6-phosphate receptor binding domain"/>
    <property type="match status" value="1"/>
</dbReference>
<name>A4S612_OSTLU</name>
<organism evidence="7 8">
    <name type="scientific">Ostreococcus lucimarinus (strain CCE9901)</name>
    <dbReference type="NCBI Taxonomy" id="436017"/>
    <lineage>
        <taxon>Eukaryota</taxon>
        <taxon>Viridiplantae</taxon>
        <taxon>Chlorophyta</taxon>
        <taxon>Mamiellophyceae</taxon>
        <taxon>Mamiellales</taxon>
        <taxon>Bathycoccaceae</taxon>
        <taxon>Ostreococcus</taxon>
    </lineage>
</organism>
<evidence type="ECO:0000256" key="5">
    <source>
        <dbReference type="SAM" id="MobiDB-lite"/>
    </source>
</evidence>
<evidence type="ECO:0000313" key="7">
    <source>
        <dbReference type="EMBL" id="ABO99000.1"/>
    </source>
</evidence>
<evidence type="ECO:0000256" key="1">
    <source>
        <dbReference type="ARBA" id="ARBA00004240"/>
    </source>
</evidence>
<dbReference type="EMBL" id="CP000592">
    <property type="protein sequence ID" value="ABO99000.1"/>
    <property type="molecule type" value="Genomic_DNA"/>
</dbReference>
<protein>
    <recommendedName>
        <fullName evidence="6">MRH domain-containing protein</fullName>
    </recommendedName>
</protein>
<feature type="region of interest" description="Disordered" evidence="5">
    <location>
        <begin position="223"/>
        <end position="268"/>
    </location>
</feature>
<dbReference type="InterPro" id="IPR044865">
    <property type="entry name" value="MRH_dom"/>
</dbReference>
<feature type="domain" description="MRH" evidence="6">
    <location>
        <begin position="68"/>
        <end position="206"/>
    </location>
</feature>
<feature type="compositionally biased region" description="Low complexity" evidence="5">
    <location>
        <begin position="250"/>
        <end position="268"/>
    </location>
</feature>
<keyword evidence="8" id="KW-1185">Reference proteome</keyword>
<gene>
    <name evidence="7" type="ORF">OSTLU_26951</name>
</gene>
<evidence type="ECO:0000256" key="3">
    <source>
        <dbReference type="ARBA" id="ARBA00022824"/>
    </source>
</evidence>
<reference evidence="7 8" key="1">
    <citation type="journal article" date="2007" name="Proc. Natl. Acad. Sci. U.S.A.">
        <title>The tiny eukaryote Ostreococcus provides genomic insights into the paradox of plankton speciation.</title>
        <authorList>
            <person name="Palenik B."/>
            <person name="Grimwood J."/>
            <person name="Aerts A."/>
            <person name="Rouze P."/>
            <person name="Salamov A."/>
            <person name="Putnam N."/>
            <person name="Dupont C."/>
            <person name="Jorgensen R."/>
            <person name="Derelle E."/>
            <person name="Rombauts S."/>
            <person name="Zhou K."/>
            <person name="Otillar R."/>
            <person name="Merchant S.S."/>
            <person name="Podell S."/>
            <person name="Gaasterland T."/>
            <person name="Napoli C."/>
            <person name="Gendler K."/>
            <person name="Manuell A."/>
            <person name="Tai V."/>
            <person name="Vallon O."/>
            <person name="Piganeau G."/>
            <person name="Jancek S."/>
            <person name="Heijde M."/>
            <person name="Jabbari K."/>
            <person name="Bowler C."/>
            <person name="Lohr M."/>
            <person name="Robbens S."/>
            <person name="Werner G."/>
            <person name="Dubchak I."/>
            <person name="Pazour G.J."/>
            <person name="Ren Q."/>
            <person name="Paulsen I."/>
            <person name="Delwiche C."/>
            <person name="Schmutz J."/>
            <person name="Rokhsar D."/>
            <person name="Van de Peer Y."/>
            <person name="Moreau H."/>
            <person name="Grigoriev I.V."/>
        </authorList>
    </citation>
    <scope>NUCLEOTIDE SEQUENCE [LARGE SCALE GENOMIC DNA]</scope>
    <source>
        <strain evidence="7 8">CCE9901</strain>
    </source>
</reference>
<evidence type="ECO:0000256" key="2">
    <source>
        <dbReference type="ARBA" id="ARBA00022729"/>
    </source>
</evidence>
<accession>A4S612</accession>
<comment type="subcellular location">
    <subcellularLocation>
        <location evidence="1">Endoplasmic reticulum</location>
    </subcellularLocation>
</comment>
<dbReference type="GO" id="GO:0030968">
    <property type="term" value="P:endoplasmic reticulum unfolded protein response"/>
    <property type="evidence" value="ECO:0007669"/>
    <property type="project" value="InterPro"/>
</dbReference>
<dbReference type="Proteomes" id="UP000001568">
    <property type="component" value="Chromosome 12"/>
</dbReference>
<dbReference type="RefSeq" id="XP_001420707.1">
    <property type="nucleotide sequence ID" value="XM_001420670.1"/>
</dbReference>
<dbReference type="GO" id="GO:0030970">
    <property type="term" value="P:retrograde protein transport, ER to cytosol"/>
    <property type="evidence" value="ECO:0007669"/>
    <property type="project" value="TreeGrafter"/>
</dbReference>
<sequence length="268" mass="29012">MTAHDGKKYVCTIPLGATGDGEDDGEDDGALETALGGTREDAETPKATRLEDIERARTVDEHLRPLEGRCFYYGNGDWWTYELCYKTRVEQFHREGTTRVNSYSLGKFDEAATMELGSERAATMGDGAEAGVDSGKLALENQRYHAHAFTDGTKCEDVGAAYSETRRTSEVRFVCAEDGSEGLSGVEEPATCRYVLTFRTPLACKAKDLRPKRPDVEQITCALVEDDAADETAARNGGENPEPATNAAESAGADAQTSTASAQSREEL</sequence>
<dbReference type="OrthoDB" id="448954at2759"/>
<evidence type="ECO:0000259" key="6">
    <source>
        <dbReference type="PROSITE" id="PS51914"/>
    </source>
</evidence>
<evidence type="ECO:0000256" key="4">
    <source>
        <dbReference type="ARBA" id="ARBA00023157"/>
    </source>
</evidence>
<dbReference type="InterPro" id="IPR009011">
    <property type="entry name" value="Man6P_isomerase_rcpt-bd_dom_sf"/>
</dbReference>
<dbReference type="KEGG" id="olu:OSTLU_26951"/>
<keyword evidence="4" id="KW-1015">Disulfide bond</keyword>
<proteinExistence type="predicted"/>
<keyword evidence="2" id="KW-0732">Signal</keyword>
<dbReference type="PANTHER" id="PTHR15414:SF0">
    <property type="entry name" value="ENDOPLASMIC RETICULUM LECTIN 1"/>
    <property type="match status" value="1"/>
</dbReference>
<dbReference type="HOGENOM" id="CLU_1039726_0_0_1"/>
<dbReference type="SUPFAM" id="SSF50911">
    <property type="entry name" value="Mannose 6-phosphate receptor domain"/>
    <property type="match status" value="1"/>
</dbReference>
<dbReference type="PANTHER" id="PTHR15414">
    <property type="entry name" value="OS-9-RELATED"/>
    <property type="match status" value="1"/>
</dbReference>
<evidence type="ECO:0000313" key="8">
    <source>
        <dbReference type="Proteomes" id="UP000001568"/>
    </source>
</evidence>
<dbReference type="eggNOG" id="KOG3394">
    <property type="taxonomic scope" value="Eukaryota"/>
</dbReference>
<dbReference type="InterPro" id="IPR012913">
    <property type="entry name" value="OS9-like_dom"/>
</dbReference>
<dbReference type="OMA" id="TYELCYK"/>
<dbReference type="AlphaFoldDB" id="A4S612"/>
<dbReference type="GeneID" id="5004726"/>
<dbReference type="GO" id="GO:0005788">
    <property type="term" value="C:endoplasmic reticulum lumen"/>
    <property type="evidence" value="ECO:0007669"/>
    <property type="project" value="TreeGrafter"/>
</dbReference>
<keyword evidence="3" id="KW-0256">Endoplasmic reticulum</keyword>
<dbReference type="STRING" id="436017.A4S612"/>
<dbReference type="Gramene" id="ABO99000">
    <property type="protein sequence ID" value="ABO99000"/>
    <property type="gene ID" value="OSTLU_26951"/>
</dbReference>
<dbReference type="InterPro" id="IPR045149">
    <property type="entry name" value="OS-9-like"/>
</dbReference>
<dbReference type="Pfam" id="PF07915">
    <property type="entry name" value="PRKCSH"/>
    <property type="match status" value="1"/>
</dbReference>
<dbReference type="PROSITE" id="PS51914">
    <property type="entry name" value="MRH"/>
    <property type="match status" value="1"/>
</dbReference>